<dbReference type="GO" id="GO:0016020">
    <property type="term" value="C:membrane"/>
    <property type="evidence" value="ECO:0007669"/>
    <property type="project" value="UniProtKB-SubCell"/>
</dbReference>
<evidence type="ECO:0000256" key="5">
    <source>
        <dbReference type="SAM" id="Phobius"/>
    </source>
</evidence>
<dbReference type="Proteomes" id="UP000326178">
    <property type="component" value="Chromosome"/>
</dbReference>
<evidence type="ECO:0000256" key="1">
    <source>
        <dbReference type="ARBA" id="ARBA00004141"/>
    </source>
</evidence>
<comment type="subcellular location">
    <subcellularLocation>
        <location evidence="1">Membrane</location>
        <topology evidence="1">Multi-pass membrane protein</topology>
    </subcellularLocation>
</comment>
<evidence type="ECO:0000256" key="2">
    <source>
        <dbReference type="ARBA" id="ARBA00022692"/>
    </source>
</evidence>
<protein>
    <submittedName>
        <fullName evidence="6">Chloride channel protein</fullName>
    </submittedName>
</protein>
<dbReference type="GO" id="GO:0015108">
    <property type="term" value="F:chloride transmembrane transporter activity"/>
    <property type="evidence" value="ECO:0007669"/>
    <property type="project" value="InterPro"/>
</dbReference>
<feature type="transmembrane region" description="Helical" evidence="5">
    <location>
        <begin position="281"/>
        <end position="301"/>
    </location>
</feature>
<dbReference type="RefSeq" id="WP_150492116.1">
    <property type="nucleotide sequence ID" value="NZ_BMUV01000003.1"/>
</dbReference>
<keyword evidence="4 5" id="KW-0472">Membrane</keyword>
<name>A0A5J6FKX3_9ACTN</name>
<dbReference type="AlphaFoldDB" id="A0A5J6FKX3"/>
<dbReference type="InterPro" id="IPR050368">
    <property type="entry name" value="ClC-type_chloride_channel"/>
</dbReference>
<dbReference type="OrthoDB" id="2729535at2"/>
<dbReference type="KEGG" id="snk:CP967_30450"/>
<feature type="transmembrane region" description="Helical" evidence="5">
    <location>
        <begin position="355"/>
        <end position="373"/>
    </location>
</feature>
<dbReference type="InterPro" id="IPR014743">
    <property type="entry name" value="Cl-channel_core"/>
</dbReference>
<evidence type="ECO:0000256" key="4">
    <source>
        <dbReference type="ARBA" id="ARBA00023136"/>
    </source>
</evidence>
<gene>
    <name evidence="6" type="ORF">CP967_30450</name>
</gene>
<dbReference type="Pfam" id="PF00654">
    <property type="entry name" value="Voltage_CLC"/>
    <property type="match status" value="1"/>
</dbReference>
<dbReference type="PRINTS" id="PR00762">
    <property type="entry name" value="CLCHANNEL"/>
</dbReference>
<evidence type="ECO:0000313" key="6">
    <source>
        <dbReference type="EMBL" id="QEU76853.1"/>
    </source>
</evidence>
<dbReference type="Gene3D" id="1.10.3080.10">
    <property type="entry name" value="Clc chloride channel"/>
    <property type="match status" value="1"/>
</dbReference>
<reference evidence="6 7" key="1">
    <citation type="submission" date="2017-09" db="EMBL/GenBank/DDBJ databases">
        <authorList>
            <person name="Lee N."/>
            <person name="Cho B.-K."/>
        </authorList>
    </citation>
    <scope>NUCLEOTIDE SEQUENCE [LARGE SCALE GENOMIC DNA]</scope>
    <source>
        <strain evidence="6 7">ATCC 12769</strain>
    </source>
</reference>
<feature type="transmembrane region" description="Helical" evidence="5">
    <location>
        <begin position="321"/>
        <end position="343"/>
    </location>
</feature>
<dbReference type="SUPFAM" id="SSF81340">
    <property type="entry name" value="Clc chloride channel"/>
    <property type="match status" value="1"/>
</dbReference>
<organism evidence="6 7">
    <name type="scientific">Streptomyces nitrosporeus</name>
    <dbReference type="NCBI Taxonomy" id="28894"/>
    <lineage>
        <taxon>Bacteria</taxon>
        <taxon>Bacillati</taxon>
        <taxon>Actinomycetota</taxon>
        <taxon>Actinomycetes</taxon>
        <taxon>Kitasatosporales</taxon>
        <taxon>Streptomycetaceae</taxon>
        <taxon>Streptomyces</taxon>
    </lineage>
</organism>
<keyword evidence="3 5" id="KW-1133">Transmembrane helix</keyword>
<feature type="transmembrane region" description="Helical" evidence="5">
    <location>
        <begin position="202"/>
        <end position="228"/>
    </location>
</feature>
<accession>A0A5J6FKX3</accession>
<evidence type="ECO:0000256" key="3">
    <source>
        <dbReference type="ARBA" id="ARBA00022989"/>
    </source>
</evidence>
<dbReference type="InterPro" id="IPR001807">
    <property type="entry name" value="ClC"/>
</dbReference>
<dbReference type="CDD" id="cd00400">
    <property type="entry name" value="Voltage_gated_ClC"/>
    <property type="match status" value="1"/>
</dbReference>
<dbReference type="EMBL" id="CP023702">
    <property type="protein sequence ID" value="QEU76853.1"/>
    <property type="molecule type" value="Genomic_DNA"/>
</dbReference>
<feature type="transmembrane region" description="Helical" evidence="5">
    <location>
        <begin position="248"/>
        <end position="269"/>
    </location>
</feature>
<keyword evidence="2 5" id="KW-0812">Transmembrane</keyword>
<feature type="transmembrane region" description="Helical" evidence="5">
    <location>
        <begin position="120"/>
        <end position="150"/>
    </location>
</feature>
<feature type="transmembrane region" description="Helical" evidence="5">
    <location>
        <begin position="403"/>
        <end position="429"/>
    </location>
</feature>
<sequence>MPAGPAGVPGAGARDPLAVLRSREYAVLLVTVAALGVPVSAAAFGFLALVHESQSLVYDDLPRAVGLDGTPAWWPVPLLAAAGLLTGLAIRHLPGSGGHRPAEGMAASGPVPGARELPGIALAALASLGLGAVLGPEAPLIALGGGLAVYVVRLLRPGVEPGARTLVGAAGSFAAVSALLGSPLLGAFLLMEASGVAGMTLALVLVPGLLASGVGSLIFIGLGSWTGLGTFSLTLPDVPHAGQPTVAGFGWAVVLGVAAACAGTGIRRLSLLLQERVERATVAASVVAGLAVGVLALLYAQSTGREASEVLFSGQTALGPLIAAAGGYSAGTLVVLVLCKSLAYCVSLGALRGGPVFPAMFVGAAGGLALAHLPGLDPTAGFAMGIGSMSAAMLRLPMTSVLLATLLLGGEGVTVMPLVIVAVVVSYVLTLRLERPAAAKPPVPEEGRGPAGAGGPG</sequence>
<feature type="transmembrane region" description="Helical" evidence="5">
    <location>
        <begin position="25"/>
        <end position="51"/>
    </location>
</feature>
<dbReference type="PANTHER" id="PTHR43427">
    <property type="entry name" value="CHLORIDE CHANNEL PROTEIN CLC-E"/>
    <property type="match status" value="1"/>
</dbReference>
<evidence type="ECO:0000313" key="7">
    <source>
        <dbReference type="Proteomes" id="UP000326178"/>
    </source>
</evidence>
<keyword evidence="7" id="KW-1185">Reference proteome</keyword>
<proteinExistence type="predicted"/>
<feature type="transmembrane region" description="Helical" evidence="5">
    <location>
        <begin position="170"/>
        <end position="190"/>
    </location>
</feature>